<organism evidence="2 3">
    <name type="scientific">Mucilaginibacter ginsenosidivorax</name>
    <dbReference type="NCBI Taxonomy" id="862126"/>
    <lineage>
        <taxon>Bacteria</taxon>
        <taxon>Pseudomonadati</taxon>
        <taxon>Bacteroidota</taxon>
        <taxon>Sphingobacteriia</taxon>
        <taxon>Sphingobacteriales</taxon>
        <taxon>Sphingobacteriaceae</taxon>
        <taxon>Mucilaginibacter</taxon>
    </lineage>
</organism>
<evidence type="ECO:0000313" key="3">
    <source>
        <dbReference type="Proteomes" id="UP000321362"/>
    </source>
</evidence>
<keyword evidence="3" id="KW-1185">Reference proteome</keyword>
<accession>A0A5B8W370</accession>
<keyword evidence="1" id="KW-0732">Signal</keyword>
<dbReference type="KEGG" id="mgk:FSB76_18750"/>
<feature type="chain" id="PRO_5022853726" evidence="1">
    <location>
        <begin position="22"/>
        <end position="132"/>
    </location>
</feature>
<evidence type="ECO:0000313" key="2">
    <source>
        <dbReference type="EMBL" id="QEC77877.1"/>
    </source>
</evidence>
<proteinExistence type="predicted"/>
<feature type="signal peptide" evidence="1">
    <location>
        <begin position="1"/>
        <end position="21"/>
    </location>
</feature>
<dbReference type="AlphaFoldDB" id="A0A5B8W370"/>
<dbReference type="SUPFAM" id="SSF110296">
    <property type="entry name" value="Oligoxyloglucan reducing end-specific cellobiohydrolase"/>
    <property type="match status" value="1"/>
</dbReference>
<dbReference type="PROSITE" id="PS51257">
    <property type="entry name" value="PROKAR_LIPOPROTEIN"/>
    <property type="match status" value="1"/>
</dbReference>
<dbReference type="EMBL" id="CP042437">
    <property type="protein sequence ID" value="QEC77877.1"/>
    <property type="molecule type" value="Genomic_DNA"/>
</dbReference>
<reference evidence="2 3" key="1">
    <citation type="journal article" date="2013" name="J. Microbiol.">
        <title>Mucilaginibacter ginsenosidivorax sp. nov., with ginsenoside converting activity isolated from sediment.</title>
        <authorList>
            <person name="Kim J.K."/>
            <person name="Choi T.E."/>
            <person name="Liu Q.M."/>
            <person name="Park H.Y."/>
            <person name="Yi T.H."/>
            <person name="Yoon M.H."/>
            <person name="Kim S.C."/>
            <person name="Im W.T."/>
        </authorList>
    </citation>
    <scope>NUCLEOTIDE SEQUENCE [LARGE SCALE GENOMIC DNA]</scope>
    <source>
        <strain evidence="2 3">KHI28</strain>
    </source>
</reference>
<protein>
    <submittedName>
        <fullName evidence="2">Uncharacterized protein</fullName>
    </submittedName>
</protein>
<dbReference type="Proteomes" id="UP000321362">
    <property type="component" value="Chromosome"/>
</dbReference>
<name>A0A5B8W370_9SPHI</name>
<evidence type="ECO:0000256" key="1">
    <source>
        <dbReference type="SAM" id="SignalP"/>
    </source>
</evidence>
<sequence length="132" mass="13747">MKKILTLICCTILLAATSCKKETIVGPNTTQTIVFTVNGSTGWALGNNGATYSTVLDVPEIDSYAVAHDAVLVYISFDGGTTYEQVPEVYGGTAYSFSYVKGSIQIDAQTSTGSAPVKPGAATVKVLLVQGT</sequence>
<dbReference type="OrthoDB" id="672896at2"/>
<dbReference type="RefSeq" id="WP_147055977.1">
    <property type="nucleotide sequence ID" value="NZ_CP042437.1"/>
</dbReference>
<gene>
    <name evidence="2" type="ORF">FSB76_18750</name>
</gene>